<evidence type="ECO:0000256" key="2">
    <source>
        <dbReference type="ARBA" id="ARBA00023265"/>
    </source>
</evidence>
<keyword evidence="2" id="KW-0568">Pathogenesis-related protein</keyword>
<name>A0AAV8CHR9_9POAL</name>
<dbReference type="InterPro" id="IPR035940">
    <property type="entry name" value="CAP_sf"/>
</dbReference>
<proteinExistence type="predicted"/>
<dbReference type="InterPro" id="IPR018244">
    <property type="entry name" value="Allrgn_V5/Tpx1_CS"/>
</dbReference>
<dbReference type="GO" id="GO:0005576">
    <property type="term" value="C:extracellular region"/>
    <property type="evidence" value="ECO:0007669"/>
    <property type="project" value="InterPro"/>
</dbReference>
<dbReference type="InterPro" id="IPR014044">
    <property type="entry name" value="CAP_dom"/>
</dbReference>
<evidence type="ECO:0000256" key="1">
    <source>
        <dbReference type="ARBA" id="ARBA00003143"/>
    </source>
</evidence>
<feature type="signal peptide" evidence="3">
    <location>
        <begin position="1"/>
        <end position="22"/>
    </location>
</feature>
<organism evidence="5 6">
    <name type="scientific">Rhynchospora pubera</name>
    <dbReference type="NCBI Taxonomy" id="906938"/>
    <lineage>
        <taxon>Eukaryota</taxon>
        <taxon>Viridiplantae</taxon>
        <taxon>Streptophyta</taxon>
        <taxon>Embryophyta</taxon>
        <taxon>Tracheophyta</taxon>
        <taxon>Spermatophyta</taxon>
        <taxon>Magnoliopsida</taxon>
        <taxon>Liliopsida</taxon>
        <taxon>Poales</taxon>
        <taxon>Cyperaceae</taxon>
        <taxon>Cyperoideae</taxon>
        <taxon>Rhynchosporeae</taxon>
        <taxon>Rhynchospora</taxon>
    </lineage>
</organism>
<dbReference type="SUPFAM" id="SSF55797">
    <property type="entry name" value="PR-1-like"/>
    <property type="match status" value="1"/>
</dbReference>
<dbReference type="Gene3D" id="3.40.33.10">
    <property type="entry name" value="CAP"/>
    <property type="match status" value="1"/>
</dbReference>
<dbReference type="InterPro" id="IPR001283">
    <property type="entry name" value="CRISP-related"/>
</dbReference>
<gene>
    <name evidence="5" type="ORF">LUZ62_088710</name>
</gene>
<evidence type="ECO:0000256" key="3">
    <source>
        <dbReference type="SAM" id="SignalP"/>
    </source>
</evidence>
<dbReference type="CDD" id="cd05381">
    <property type="entry name" value="CAP_PR-1"/>
    <property type="match status" value="1"/>
</dbReference>
<feature type="domain" description="SCP" evidence="4">
    <location>
        <begin position="49"/>
        <end position="185"/>
    </location>
</feature>
<protein>
    <recommendedName>
        <fullName evidence="4">SCP domain-containing protein</fullName>
    </recommendedName>
</protein>
<keyword evidence="3" id="KW-0732">Signal</keyword>
<keyword evidence="6" id="KW-1185">Reference proteome</keyword>
<dbReference type="InterPro" id="IPR002413">
    <property type="entry name" value="V5_allergen-like"/>
</dbReference>
<evidence type="ECO:0000259" key="4">
    <source>
        <dbReference type="SMART" id="SM00198"/>
    </source>
</evidence>
<dbReference type="PRINTS" id="PR00838">
    <property type="entry name" value="V5ALLERGEN"/>
</dbReference>
<evidence type="ECO:0000313" key="5">
    <source>
        <dbReference type="EMBL" id="KAJ4754305.1"/>
    </source>
</evidence>
<dbReference type="EMBL" id="JAMFTS010000005">
    <property type="protein sequence ID" value="KAJ4754305.1"/>
    <property type="molecule type" value="Genomic_DNA"/>
</dbReference>
<comment type="function">
    <text evidence="1">Probably involved in the defense reaction of plants against pathogens.</text>
</comment>
<dbReference type="AlphaFoldDB" id="A0AAV8CHR9"/>
<accession>A0AAV8CHR9</accession>
<reference evidence="5" key="1">
    <citation type="submission" date="2022-08" db="EMBL/GenBank/DDBJ databases">
        <authorList>
            <person name="Marques A."/>
        </authorList>
    </citation>
    <scope>NUCLEOTIDE SEQUENCE</scope>
    <source>
        <strain evidence="5">RhyPub2mFocal</strain>
        <tissue evidence="5">Leaves</tissue>
    </source>
</reference>
<dbReference type="FunFam" id="3.40.33.10:FF:000004">
    <property type="entry name" value="CAP, cysteine-rich secretory protein, antigen 5"/>
    <property type="match status" value="1"/>
</dbReference>
<dbReference type="PROSITE" id="PS01009">
    <property type="entry name" value="CRISP_1"/>
    <property type="match status" value="1"/>
</dbReference>
<dbReference type="Pfam" id="PF00188">
    <property type="entry name" value="CAP"/>
    <property type="match status" value="1"/>
</dbReference>
<sequence length="189" mass="21447">MSPLSSFLLLSMFVLFIPQSYSSSVHNTTQPTNQTTYNLSKSLCFSCFSDALEFLYAHNLVRLTHWELPLVWGPQLAAYASWWAGQRKSDCRLQHSFPEGGFELGENIFWGGGSDWKPKDAVWAWAGEEKDYLYETNACVPGQVCGHYTQIVWRTTRRVGCARAVCDDGDVFMTCNYYPPGNVVGERPY</sequence>
<keyword evidence="2" id="KW-0611">Plant defense</keyword>
<dbReference type="PROSITE" id="PS01010">
    <property type="entry name" value="CRISP_2"/>
    <property type="match status" value="1"/>
</dbReference>
<feature type="chain" id="PRO_5043372807" description="SCP domain-containing protein" evidence="3">
    <location>
        <begin position="23"/>
        <end position="189"/>
    </location>
</feature>
<dbReference type="PANTHER" id="PTHR10334">
    <property type="entry name" value="CYSTEINE-RICH SECRETORY PROTEIN-RELATED"/>
    <property type="match status" value="1"/>
</dbReference>
<dbReference type="SMART" id="SM00198">
    <property type="entry name" value="SCP"/>
    <property type="match status" value="1"/>
</dbReference>
<comment type="caution">
    <text evidence="5">The sequence shown here is derived from an EMBL/GenBank/DDBJ whole genome shotgun (WGS) entry which is preliminary data.</text>
</comment>
<evidence type="ECO:0000313" key="6">
    <source>
        <dbReference type="Proteomes" id="UP001140206"/>
    </source>
</evidence>
<dbReference type="Proteomes" id="UP001140206">
    <property type="component" value="Chromosome 5"/>
</dbReference>
<dbReference type="PRINTS" id="PR00837">
    <property type="entry name" value="V5TPXLIKE"/>
</dbReference>